<evidence type="ECO:0000313" key="3">
    <source>
        <dbReference type="Proteomes" id="UP000467840"/>
    </source>
</evidence>
<dbReference type="Proteomes" id="UP000467840">
    <property type="component" value="Chromosome 8"/>
</dbReference>
<keyword evidence="1" id="KW-0732">Signal</keyword>
<comment type="caution">
    <text evidence="2">The sequence shown here is derived from an EMBL/GenBank/DDBJ whole genome shotgun (WGS) entry which is preliminary data.</text>
</comment>
<dbReference type="EMBL" id="JAAGAX010000016">
    <property type="protein sequence ID" value="KAF2288814.1"/>
    <property type="molecule type" value="Genomic_DNA"/>
</dbReference>
<dbReference type="PANTHER" id="PTHR47273">
    <property type="entry name" value="EXPRESSED PROTEIN"/>
    <property type="match status" value="1"/>
</dbReference>
<keyword evidence="3" id="KW-1185">Reference proteome</keyword>
<evidence type="ECO:0000313" key="2">
    <source>
        <dbReference type="EMBL" id="KAF2288814.1"/>
    </source>
</evidence>
<proteinExistence type="predicted"/>
<evidence type="ECO:0000256" key="1">
    <source>
        <dbReference type="SAM" id="SignalP"/>
    </source>
</evidence>
<gene>
    <name evidence="2" type="ORF">GH714_014507</name>
</gene>
<name>A0A6A6KK31_HEVBR</name>
<dbReference type="Pfam" id="PF01190">
    <property type="entry name" value="Pollen_Ole_e_1"/>
    <property type="match status" value="1"/>
</dbReference>
<accession>A0A6A6KK31</accession>
<dbReference type="PANTHER" id="PTHR47273:SF6">
    <property type="entry name" value="POLLEN OLE E 1 ALLERGEN AND EXTENSIN FAMILY PROTEIN"/>
    <property type="match status" value="1"/>
</dbReference>
<sequence length="194" mass="21743">MSHFSSCSNLMMKFISIFIILLHLSMANGYKNIIKPNYELFSRKELARLAGYGEDKLSTVLITGTVLCKACLHGETLLRTWPVSGALVTSNCDMKAKRRRTNSAKVVTDKYGEFQIDLPSHLHAIPNLDRICSVKVLRMSKNSACWPAFTRKHKSLTLSSARNGIRNYTAGNITLLHLRSRPLLACTNREISVS</sequence>
<dbReference type="AlphaFoldDB" id="A0A6A6KK31"/>
<feature type="chain" id="PRO_5025445385" description="Pollen Ole e 1 allergen and extensin family protein" evidence="1">
    <location>
        <begin position="30"/>
        <end position="194"/>
    </location>
</feature>
<reference evidence="2 3" key="1">
    <citation type="journal article" date="2020" name="Mol. Plant">
        <title>The Chromosome-Based Rubber Tree Genome Provides New Insights into Spurge Genome Evolution and Rubber Biosynthesis.</title>
        <authorList>
            <person name="Liu J."/>
            <person name="Shi C."/>
            <person name="Shi C.C."/>
            <person name="Li W."/>
            <person name="Zhang Q.J."/>
            <person name="Zhang Y."/>
            <person name="Li K."/>
            <person name="Lu H.F."/>
            <person name="Shi C."/>
            <person name="Zhu S.T."/>
            <person name="Xiao Z.Y."/>
            <person name="Nan H."/>
            <person name="Yue Y."/>
            <person name="Zhu X.G."/>
            <person name="Wu Y."/>
            <person name="Hong X.N."/>
            <person name="Fan G.Y."/>
            <person name="Tong Y."/>
            <person name="Zhang D."/>
            <person name="Mao C.L."/>
            <person name="Liu Y.L."/>
            <person name="Hao S.J."/>
            <person name="Liu W.Q."/>
            <person name="Lv M.Q."/>
            <person name="Zhang H.B."/>
            <person name="Liu Y."/>
            <person name="Hu-Tang G.R."/>
            <person name="Wang J.P."/>
            <person name="Wang J.H."/>
            <person name="Sun Y.H."/>
            <person name="Ni S.B."/>
            <person name="Chen W.B."/>
            <person name="Zhang X.C."/>
            <person name="Jiao Y.N."/>
            <person name="Eichler E.E."/>
            <person name="Li G.H."/>
            <person name="Liu X."/>
            <person name="Gao L.Z."/>
        </authorList>
    </citation>
    <scope>NUCLEOTIDE SEQUENCE [LARGE SCALE GENOMIC DNA]</scope>
    <source>
        <strain evidence="3">cv. GT1</strain>
        <tissue evidence="2">Leaf</tissue>
    </source>
</reference>
<organism evidence="2 3">
    <name type="scientific">Hevea brasiliensis</name>
    <name type="common">Para rubber tree</name>
    <name type="synonym">Siphonia brasiliensis</name>
    <dbReference type="NCBI Taxonomy" id="3981"/>
    <lineage>
        <taxon>Eukaryota</taxon>
        <taxon>Viridiplantae</taxon>
        <taxon>Streptophyta</taxon>
        <taxon>Embryophyta</taxon>
        <taxon>Tracheophyta</taxon>
        <taxon>Spermatophyta</taxon>
        <taxon>Magnoliopsida</taxon>
        <taxon>eudicotyledons</taxon>
        <taxon>Gunneridae</taxon>
        <taxon>Pentapetalae</taxon>
        <taxon>rosids</taxon>
        <taxon>fabids</taxon>
        <taxon>Malpighiales</taxon>
        <taxon>Euphorbiaceae</taxon>
        <taxon>Crotonoideae</taxon>
        <taxon>Micrandreae</taxon>
        <taxon>Hevea</taxon>
    </lineage>
</organism>
<evidence type="ECO:0008006" key="4">
    <source>
        <dbReference type="Google" id="ProtNLM"/>
    </source>
</evidence>
<protein>
    <recommendedName>
        <fullName evidence="4">Pollen Ole e 1 allergen and extensin family protein</fullName>
    </recommendedName>
</protein>
<feature type="signal peptide" evidence="1">
    <location>
        <begin position="1"/>
        <end position="29"/>
    </location>
</feature>